<keyword evidence="5" id="KW-0479">Metal-binding</keyword>
<dbReference type="PANTHER" id="PTHR11109">
    <property type="entry name" value="GTP CYCLOHYDROLASE I"/>
    <property type="match status" value="1"/>
</dbReference>
<feature type="domain" description="GTP cyclohydrolase I" evidence="6">
    <location>
        <begin position="11"/>
        <end position="188"/>
    </location>
</feature>
<comment type="catalytic activity">
    <reaction evidence="1 5">
        <text>GTP + H2O = 7,8-dihydroneopterin 3'-triphosphate + formate + H(+)</text>
        <dbReference type="Rhea" id="RHEA:17473"/>
        <dbReference type="ChEBI" id="CHEBI:15377"/>
        <dbReference type="ChEBI" id="CHEBI:15378"/>
        <dbReference type="ChEBI" id="CHEBI:15740"/>
        <dbReference type="ChEBI" id="CHEBI:37565"/>
        <dbReference type="ChEBI" id="CHEBI:58462"/>
        <dbReference type="EC" id="3.5.4.16"/>
    </reaction>
</comment>
<name>A0AAJ6CV11_9CHLR</name>
<dbReference type="Gene3D" id="1.10.286.10">
    <property type="match status" value="1"/>
</dbReference>
<sequence>MLQSKTRVESIEHAITGVLEAVGEDASREGLVGTPNRVARMYGELLSGYNVDPTELLNGALFEVEHEQMVVVTNIEFQSLCEHHMLPFTGMANVAYIPDKQVVGLSKIPRIVDMYARRLQIQERMTKQIAETISTLVEPLGVGVTLTGSHMCSTIRGVRKQNSLMTTSCMTGSLKSNSLLRSEFLTQIQIDKQ</sequence>
<dbReference type="EMBL" id="CP046147">
    <property type="protein sequence ID" value="WFG39814.1"/>
    <property type="molecule type" value="Genomic_DNA"/>
</dbReference>
<keyword evidence="5" id="KW-0862">Zinc</keyword>
<dbReference type="GO" id="GO:0046654">
    <property type="term" value="P:tetrahydrofolate biosynthetic process"/>
    <property type="evidence" value="ECO:0007669"/>
    <property type="project" value="UniProtKB-UniRule"/>
</dbReference>
<keyword evidence="4 5" id="KW-0378">Hydrolase</keyword>
<organism evidence="8 9">
    <name type="scientific">Candidatus Lucifugimonas marina</name>
    <dbReference type="NCBI Taxonomy" id="3038979"/>
    <lineage>
        <taxon>Bacteria</taxon>
        <taxon>Bacillati</taxon>
        <taxon>Chloroflexota</taxon>
        <taxon>Dehalococcoidia</taxon>
        <taxon>SAR202 cluster</taxon>
        <taxon>Candidatus Lucifugimonadales</taxon>
        <taxon>Candidatus Lucifugimonadaceae</taxon>
        <taxon>Candidatus Lucifugimonas</taxon>
    </lineage>
</organism>
<dbReference type="InterPro" id="IPR001474">
    <property type="entry name" value="GTP_CycHdrlase_I"/>
</dbReference>
<keyword evidence="3 5" id="KW-0554">One-carbon metabolism</keyword>
<protein>
    <recommendedName>
        <fullName evidence="5">GTP cyclohydrolase 1</fullName>
        <ecNumber evidence="5">3.5.4.16</ecNumber>
    </recommendedName>
    <alternativeName>
        <fullName evidence="5">GTP cyclohydrolase I</fullName>
        <shortName evidence="5">GTP-CH-I</shortName>
    </alternativeName>
</protein>
<comment type="similarity">
    <text evidence="5">Belongs to the GTP cyclohydrolase I family.</text>
</comment>
<evidence type="ECO:0000256" key="1">
    <source>
        <dbReference type="ARBA" id="ARBA00001052"/>
    </source>
</evidence>
<keyword evidence="5" id="KW-0547">Nucleotide-binding</keyword>
<evidence type="ECO:0000256" key="2">
    <source>
        <dbReference type="ARBA" id="ARBA00005080"/>
    </source>
</evidence>
<keyword evidence="5" id="KW-0342">GTP-binding</keyword>
<evidence type="ECO:0000256" key="5">
    <source>
        <dbReference type="HAMAP-Rule" id="MF_00223"/>
    </source>
</evidence>
<feature type="binding site" evidence="5">
    <location>
        <position position="152"/>
    </location>
    <ligand>
        <name>Zn(2+)</name>
        <dbReference type="ChEBI" id="CHEBI:29105"/>
    </ligand>
</feature>
<evidence type="ECO:0000313" key="7">
    <source>
        <dbReference type="EMBL" id="MDG0868208.1"/>
    </source>
</evidence>
<dbReference type="NCBIfam" id="NF006826">
    <property type="entry name" value="PRK09347.1-3"/>
    <property type="match status" value="1"/>
</dbReference>
<dbReference type="GO" id="GO:0005737">
    <property type="term" value="C:cytoplasm"/>
    <property type="evidence" value="ECO:0007669"/>
    <property type="project" value="TreeGrafter"/>
</dbReference>
<evidence type="ECO:0000313" key="10">
    <source>
        <dbReference type="Proteomes" id="UP001321249"/>
    </source>
</evidence>
<dbReference type="Pfam" id="PF01227">
    <property type="entry name" value="GTP_cyclohydroI"/>
    <property type="match status" value="1"/>
</dbReference>
<dbReference type="InterPro" id="IPR043133">
    <property type="entry name" value="GTP-CH-I_C/QueF"/>
</dbReference>
<dbReference type="Proteomes" id="UP001321249">
    <property type="component" value="Unassembled WGS sequence"/>
</dbReference>
<dbReference type="EMBL" id="WMBE01000018">
    <property type="protein sequence ID" value="MDG0868208.1"/>
    <property type="molecule type" value="Genomic_DNA"/>
</dbReference>
<dbReference type="GO" id="GO:0006730">
    <property type="term" value="P:one-carbon metabolic process"/>
    <property type="evidence" value="ECO:0007669"/>
    <property type="project" value="UniProtKB-UniRule"/>
</dbReference>
<dbReference type="PANTHER" id="PTHR11109:SF7">
    <property type="entry name" value="GTP CYCLOHYDROLASE 1"/>
    <property type="match status" value="1"/>
</dbReference>
<reference evidence="9" key="3">
    <citation type="submission" date="2023-06" db="EMBL/GenBank/DDBJ databases">
        <title>Pangenomics reveal diversification of enzyme families and niche specialization in globally abundant SAR202 bacteria.</title>
        <authorList>
            <person name="Saw J.H.W."/>
        </authorList>
    </citation>
    <scope>NUCLEOTIDE SEQUENCE [LARGE SCALE GENOMIC DNA]</scope>
    <source>
        <strain evidence="9">JH1073</strain>
    </source>
</reference>
<dbReference type="Gene3D" id="3.30.1130.10">
    <property type="match status" value="1"/>
</dbReference>
<dbReference type="HAMAP" id="MF_00223">
    <property type="entry name" value="FolE"/>
    <property type="match status" value="1"/>
</dbReference>
<dbReference type="GO" id="GO:0003934">
    <property type="term" value="F:GTP cyclohydrolase I activity"/>
    <property type="evidence" value="ECO:0007669"/>
    <property type="project" value="UniProtKB-UniRule"/>
</dbReference>
<accession>A0AAJ6CV11</accession>
<comment type="subunit">
    <text evidence="5">Homopolymer.</text>
</comment>
<dbReference type="NCBIfam" id="TIGR00063">
    <property type="entry name" value="folE"/>
    <property type="match status" value="1"/>
</dbReference>
<dbReference type="InterPro" id="IPR043134">
    <property type="entry name" value="GTP-CH-I_N"/>
</dbReference>
<dbReference type="AlphaFoldDB" id="A0AAJ6CV11"/>
<evidence type="ECO:0000256" key="3">
    <source>
        <dbReference type="ARBA" id="ARBA00022563"/>
    </source>
</evidence>
<dbReference type="FunFam" id="1.10.286.10:FF:000001">
    <property type="entry name" value="GTP cyclohydrolase 1"/>
    <property type="match status" value="1"/>
</dbReference>
<dbReference type="GO" id="GO:0008270">
    <property type="term" value="F:zinc ion binding"/>
    <property type="evidence" value="ECO:0007669"/>
    <property type="project" value="UniProtKB-UniRule"/>
</dbReference>
<dbReference type="GO" id="GO:0005525">
    <property type="term" value="F:GTP binding"/>
    <property type="evidence" value="ECO:0007669"/>
    <property type="project" value="UniProtKB-KW"/>
</dbReference>
<dbReference type="NCBIfam" id="NF006825">
    <property type="entry name" value="PRK09347.1-2"/>
    <property type="match status" value="1"/>
</dbReference>
<keyword evidence="9" id="KW-1185">Reference proteome</keyword>
<dbReference type="GO" id="GO:0006729">
    <property type="term" value="P:tetrahydrobiopterin biosynthetic process"/>
    <property type="evidence" value="ECO:0007669"/>
    <property type="project" value="TreeGrafter"/>
</dbReference>
<feature type="binding site" evidence="5">
    <location>
        <position position="84"/>
    </location>
    <ligand>
        <name>Zn(2+)</name>
        <dbReference type="ChEBI" id="CHEBI:29105"/>
    </ligand>
</feature>
<gene>
    <name evidence="5 8" type="primary">folE</name>
    <name evidence="7" type="ORF">GKO46_14190</name>
    <name evidence="8" type="ORF">GKO48_09345</name>
</gene>
<evidence type="ECO:0000256" key="4">
    <source>
        <dbReference type="ARBA" id="ARBA00022801"/>
    </source>
</evidence>
<dbReference type="InterPro" id="IPR018234">
    <property type="entry name" value="GTP_CycHdrlase_I_CS"/>
</dbReference>
<dbReference type="SUPFAM" id="SSF55620">
    <property type="entry name" value="Tetrahydrobiopterin biosynthesis enzymes-like"/>
    <property type="match status" value="1"/>
</dbReference>
<reference evidence="9 10" key="1">
    <citation type="submission" date="2019-11" db="EMBL/GenBank/DDBJ databases">
        <authorList>
            <person name="Cho J.-C."/>
        </authorList>
    </citation>
    <scope>NUCLEOTIDE SEQUENCE [LARGE SCALE GENOMIC DNA]</scope>
    <source>
        <strain evidence="8 9">JH1073</strain>
        <strain evidence="7 10">JH702</strain>
    </source>
</reference>
<comment type="pathway">
    <text evidence="2 5">Cofactor biosynthesis; 7,8-dihydroneopterin triphosphate biosynthesis; 7,8-dihydroneopterin triphosphate from GTP: step 1/1.</text>
</comment>
<dbReference type="EC" id="3.5.4.16" evidence="5"/>
<evidence type="ECO:0000313" key="9">
    <source>
        <dbReference type="Proteomes" id="UP001219901"/>
    </source>
</evidence>
<dbReference type="PROSITE" id="PS00860">
    <property type="entry name" value="GTP_CYCLOHYDROL_1_2"/>
    <property type="match status" value="1"/>
</dbReference>
<reference evidence="8" key="2">
    <citation type="journal article" date="2023" name="Nat. Commun.">
        <title>Cultivation of marine bacteria of the SAR202 clade.</title>
        <authorList>
            <person name="Lim Y."/>
            <person name="Seo J.H."/>
            <person name="Giovannoni S.J."/>
            <person name="Kang I."/>
            <person name="Cho J.C."/>
        </authorList>
    </citation>
    <scope>NUCLEOTIDE SEQUENCE</scope>
    <source>
        <strain evidence="8">JH1073</strain>
    </source>
</reference>
<dbReference type="InterPro" id="IPR020602">
    <property type="entry name" value="GTP_CycHdrlase_I_dom"/>
</dbReference>
<dbReference type="FunFam" id="3.30.1130.10:FF:000001">
    <property type="entry name" value="GTP cyclohydrolase 1"/>
    <property type="match status" value="1"/>
</dbReference>
<evidence type="ECO:0000259" key="6">
    <source>
        <dbReference type="Pfam" id="PF01227"/>
    </source>
</evidence>
<dbReference type="Proteomes" id="UP001219901">
    <property type="component" value="Chromosome"/>
</dbReference>
<evidence type="ECO:0000313" key="8">
    <source>
        <dbReference type="EMBL" id="WFG39814.1"/>
    </source>
</evidence>
<dbReference type="RefSeq" id="WP_342827325.1">
    <property type="nucleotide sequence ID" value="NZ_CP046146.1"/>
</dbReference>
<proteinExistence type="inferred from homology"/>
<feature type="binding site" evidence="5">
    <location>
        <position position="81"/>
    </location>
    <ligand>
        <name>Zn(2+)</name>
        <dbReference type="ChEBI" id="CHEBI:29105"/>
    </ligand>
</feature>